<dbReference type="SUPFAM" id="SSF54001">
    <property type="entry name" value="Cysteine proteinases"/>
    <property type="match status" value="1"/>
</dbReference>
<dbReference type="Proteomes" id="UP000799772">
    <property type="component" value="Unassembled WGS sequence"/>
</dbReference>
<dbReference type="CDD" id="cd02659">
    <property type="entry name" value="peptidase_C19C"/>
    <property type="match status" value="1"/>
</dbReference>
<dbReference type="OrthoDB" id="420187at2759"/>
<name>A0A9P4IEV5_9PEZI</name>
<evidence type="ECO:0000256" key="1">
    <source>
        <dbReference type="SAM" id="MobiDB-lite"/>
    </source>
</evidence>
<feature type="compositionally biased region" description="Polar residues" evidence="1">
    <location>
        <begin position="16"/>
        <end position="27"/>
    </location>
</feature>
<dbReference type="GO" id="GO:0005634">
    <property type="term" value="C:nucleus"/>
    <property type="evidence" value="ECO:0007669"/>
    <property type="project" value="TreeGrafter"/>
</dbReference>
<dbReference type="InterPro" id="IPR016024">
    <property type="entry name" value="ARM-type_fold"/>
</dbReference>
<keyword evidence="4" id="KW-1185">Reference proteome</keyword>
<dbReference type="PANTHER" id="PTHR24006:SF827">
    <property type="entry name" value="UBIQUITIN CARBOXYL-TERMINAL HYDROLASE 34"/>
    <property type="match status" value="1"/>
</dbReference>
<dbReference type="InterPro" id="IPR038765">
    <property type="entry name" value="Papain-like_cys_pep_sf"/>
</dbReference>
<dbReference type="PROSITE" id="PS50235">
    <property type="entry name" value="USP_3"/>
    <property type="match status" value="1"/>
</dbReference>
<dbReference type="Pfam" id="PF12030">
    <property type="entry name" value="DUF3517"/>
    <property type="match status" value="1"/>
</dbReference>
<feature type="region of interest" description="Disordered" evidence="1">
    <location>
        <begin position="1"/>
        <end position="95"/>
    </location>
</feature>
<comment type="caution">
    <text evidence="3">The sequence shown here is derived from an EMBL/GenBank/DDBJ whole genome shotgun (WGS) entry which is preliminary data.</text>
</comment>
<dbReference type="InterPro" id="IPR001394">
    <property type="entry name" value="Peptidase_C19_UCH"/>
</dbReference>
<dbReference type="SUPFAM" id="SSF48371">
    <property type="entry name" value="ARM repeat"/>
    <property type="match status" value="1"/>
</dbReference>
<dbReference type="GO" id="GO:0005829">
    <property type="term" value="C:cytosol"/>
    <property type="evidence" value="ECO:0007669"/>
    <property type="project" value="TreeGrafter"/>
</dbReference>
<sequence length="2550" mass="289010">MEPNDDRDGTAPPPTTVHSSRAPSSEPSLPRRDLEEDADTSVTRKRPRLDSGDRATRSMSADRILSMSTKPEPQHSADANSVEHHQNSTNAEDTPSKLTITVRPHLTSPSNETITDTSLSAGNNHNGLPTPPDAMNIDTMTPSTPTKEPHDMRDENARNDSLIDEMKSSPPVVEVDGSLDDGVSAPIVTMDNEEYLSPAALLGSFPFRQPHETYIQAAKNVTEMMQSGTLKTEVLRGLSDWIEEHLRVTAHSEDLWADLYCEDSPFWEEIGTGFSKLSNRSKVQFLDSTVQQGFAAVEKLVRSYVQLCARLLRVDTFLLQQLKEDEEKFRLLCARYLRAMAQIAQCPCGGDDGGIRDLLTKAYTRTQTRVTMQLLDVFFSESVNGMRSLVPFAAHCFEWSHRHAGLCQPLLYAIKITTGFARCVEENTMHYGQLTIDPQLQAPFITTAVQMFRAINVHLQDCAGKVSFLPNEVRRSLFDTTSSLLIELSRLSEEQATLLFQALVGDPNSCPKSLRPELIGHVWKIKTLKKHIAKGKMEIRVMGVDIMQHLLVSVWQERDRNGNDPVLQYLVTVLLEEKIINYMVGVDSHPTLISRCGNIIGLLAVTHRYGPAETDIIWNTVANSPDPRVVAATLQMFSSILNLIHMPDVLHICKKMEELPIAAFNVDIVQFFRRLLGRVRGTDGNTSIQEWHDSPDRMNAYHLCMRMTKETFPGKSQVPQSKHIHAEAVTELLGLAQSGMLADRALIYADLLKEIQARSPETGANMEVLFHMLRNCFEQDLDTAMQLDLFRITIEELRSYVQVRSQESSTTSDQSFWLAELGSRLDLVVLLLHRRPGSAPEDLLRPLWDVMVGDEAINNSARDAAWYKLADIARPQNVHQPFLDRSLTQYLPELNPQYYTPQLYSFIEKGVRYQLVLQGGARLNGEGLVDVPSADLMWRAMLSAPVGTIEDAVSKLLAAAYNDTALGKLPKTAIEATHIFVANKCVSEMVKAASEAQPQTMDSSDAMETEEPSNVVSSVVRFRRTVFFLGTLLQSVRSNTAFITAPKPTIDTDTLPDINRGDPIIIKYQSFNGHVGPWESVEVGDLETRRDLYVRLSRRTGFQNFFIISSGQRLNLLDNASQTLQEWGKAKTPILVKKDTNAADFTDNNLSVGRCAMEMEILKSFDKLYALMDRDDELARLTYDFLAKFPPHQSTQLGPLCSGTATVDDAFPAGKLFKTRYSIRCLQARLESQLRSSSVDLPFVQGSLRLLSAAFSCGRVSRESSNDHLDITVISEMVHCYLKFLREIPTKAEDIPDGEILADQLLAVLENSMASSLEILMCETYYTILLASLHWPSVWNRLQTKDLEELHKQLLLVDFQPGPIPNLGNAERPTVRANISHFIKELISTDLPWACVTANEIAAFFWKLFVPMLPETINYEAHSVDFFHIADNVFVKLYEESDESKLRDDTDELRVLFETWSALLLEHKPEEFAGRDERVPIVYGFAQLLRHCAYFLRQSAKPIQADQFIEDLFDRFLFPPLALSEADPDATAAELMPLLDTLTRKRVNQLILALCQSQESLKKMIARANDSLFDYDPQQGLYWRNRTLRSSTGLVGIKNLGNTCYMNSLLTQLFMNVAFRKFILSVPVQEDSQTQPLVWNMQVLFTKMQNGYGKYVDATKLTQSIRTFEGEAIDITQQMDVEEFENLLIDQLEGQILDPVSKQVFRDFYGGQMINQIKSKECEHVSERLEPYFAVQCDVKGKSNLWESLQAFVEGDVMEGDNKYKCESCGGRFVSAVKRVCLKDVPDNLIFHLKRFDFDIGTMQRSKINDLFEFPMRINVHPYTIEHLNNPANATEDNFDLVGVLLHKGVAEHGHYFSYIRSRPGVNNEPPKWIQFDDADVTEFNPSEIKEKCFGGWMDPKEVPLIDGQILQKGYNAYMLFYQRANTIERTDTLIQQPLPGPPGPPKVAVPEALEKSVAGENESMLREYATFDPEHMVFIENLLGKLPSLQGQQSCSNSHEFEKASIKLAMRYLHQVYSRTKDVQATQRMFRLIRNIIGDCLTCNMYALTLIAPEQGEELEDTNLFLDLTIRTTLVIVRHEFAELILDILMLLREHADLEKYGVPNCDDEFDPDHPFFGVAPAIIRISKVCVETIPKLALNLRAWDDFFNLVLRIAGLGIGEVSALLSHGVFQMCLEILCCSWTHQREEPEWKRLYKLLEKRRAPHNKLVELVHMLLSSIDLQQEVAFDSEDRLETLNAETYKFSLTQKEEALLTAWDSRNDEYPLIMRMFDAWDYLPNEPCYPSEILAILMNANLGNPRQFQTTIRNGLEGYGGTNLQPFYDGAAVFCRQSHHRQLIIDILDFCVEQTFHLDANNLGVPILRFFNTITKAEATSSWKGIYTHLMRKVGSWAPNLLMDTDHAVRNSTFDFAFEVLVDYTIPTLEEPSQFDKERVKAVHSFIIEGSNKLRRSFNTQQLGKQSLSSIVTMLVDAAQFLQDLNKSEKPGTIALRDKIDDDLIAKVHELRQEYESWPFEDSEVAQSAVRYPQTKSGRRTGFSQMMSTSTIENFF</sequence>
<dbReference type="GO" id="GO:0004843">
    <property type="term" value="F:cysteine-type deubiquitinase activity"/>
    <property type="evidence" value="ECO:0007669"/>
    <property type="project" value="InterPro"/>
</dbReference>
<dbReference type="EMBL" id="ML978124">
    <property type="protein sequence ID" value="KAF2100491.1"/>
    <property type="molecule type" value="Genomic_DNA"/>
</dbReference>
<dbReference type="Pfam" id="PF00443">
    <property type="entry name" value="UCH"/>
    <property type="match status" value="1"/>
</dbReference>
<dbReference type="InterPro" id="IPR021905">
    <property type="entry name" value="DUF3517"/>
</dbReference>
<organism evidence="3 4">
    <name type="scientific">Rhizodiscina lignyota</name>
    <dbReference type="NCBI Taxonomy" id="1504668"/>
    <lineage>
        <taxon>Eukaryota</taxon>
        <taxon>Fungi</taxon>
        <taxon>Dikarya</taxon>
        <taxon>Ascomycota</taxon>
        <taxon>Pezizomycotina</taxon>
        <taxon>Dothideomycetes</taxon>
        <taxon>Pleosporomycetidae</taxon>
        <taxon>Aulographales</taxon>
        <taxon>Rhizodiscinaceae</taxon>
        <taxon>Rhizodiscina</taxon>
    </lineage>
</organism>
<reference evidence="3" key="1">
    <citation type="journal article" date="2020" name="Stud. Mycol.">
        <title>101 Dothideomycetes genomes: a test case for predicting lifestyles and emergence of pathogens.</title>
        <authorList>
            <person name="Haridas S."/>
            <person name="Albert R."/>
            <person name="Binder M."/>
            <person name="Bloem J."/>
            <person name="Labutti K."/>
            <person name="Salamov A."/>
            <person name="Andreopoulos B."/>
            <person name="Baker S."/>
            <person name="Barry K."/>
            <person name="Bills G."/>
            <person name="Bluhm B."/>
            <person name="Cannon C."/>
            <person name="Castanera R."/>
            <person name="Culley D."/>
            <person name="Daum C."/>
            <person name="Ezra D."/>
            <person name="Gonzalez J."/>
            <person name="Henrissat B."/>
            <person name="Kuo A."/>
            <person name="Liang C."/>
            <person name="Lipzen A."/>
            <person name="Lutzoni F."/>
            <person name="Magnuson J."/>
            <person name="Mondo S."/>
            <person name="Nolan M."/>
            <person name="Ohm R."/>
            <person name="Pangilinan J."/>
            <person name="Park H.-J."/>
            <person name="Ramirez L."/>
            <person name="Alfaro M."/>
            <person name="Sun H."/>
            <person name="Tritt A."/>
            <person name="Yoshinaga Y."/>
            <person name="Zwiers L.-H."/>
            <person name="Turgeon B."/>
            <person name="Goodwin S."/>
            <person name="Spatafora J."/>
            <person name="Crous P."/>
            <person name="Grigoriev I."/>
        </authorList>
    </citation>
    <scope>NUCLEOTIDE SEQUENCE</scope>
    <source>
        <strain evidence="3">CBS 133067</strain>
    </source>
</reference>
<dbReference type="FunFam" id="3.90.70.10:FF:000022">
    <property type="entry name" value="Ubiquitin carboxyl-terminal hydrolase 24"/>
    <property type="match status" value="1"/>
</dbReference>
<dbReference type="PANTHER" id="PTHR24006">
    <property type="entry name" value="UBIQUITIN CARBOXYL-TERMINAL HYDROLASE"/>
    <property type="match status" value="1"/>
</dbReference>
<gene>
    <name evidence="3" type="ORF">NA57DRAFT_54575</name>
</gene>
<dbReference type="InterPro" id="IPR050164">
    <property type="entry name" value="Peptidase_C19"/>
</dbReference>
<protein>
    <recommendedName>
        <fullName evidence="2">USP domain-containing protein</fullName>
    </recommendedName>
</protein>
<dbReference type="InterPro" id="IPR018200">
    <property type="entry name" value="USP_CS"/>
</dbReference>
<feature type="domain" description="USP" evidence="2">
    <location>
        <begin position="1595"/>
        <end position="1925"/>
    </location>
</feature>
<proteinExistence type="predicted"/>
<dbReference type="GO" id="GO:0016579">
    <property type="term" value="P:protein deubiquitination"/>
    <property type="evidence" value="ECO:0007669"/>
    <property type="project" value="InterPro"/>
</dbReference>
<evidence type="ECO:0000313" key="3">
    <source>
        <dbReference type="EMBL" id="KAF2100491.1"/>
    </source>
</evidence>
<accession>A0A9P4IEV5</accession>
<dbReference type="Gene3D" id="3.90.70.10">
    <property type="entry name" value="Cysteine proteinases"/>
    <property type="match status" value="1"/>
</dbReference>
<dbReference type="InterPro" id="IPR028889">
    <property type="entry name" value="USP"/>
</dbReference>
<dbReference type="PROSITE" id="PS00973">
    <property type="entry name" value="USP_2"/>
    <property type="match status" value="1"/>
</dbReference>
<evidence type="ECO:0000259" key="2">
    <source>
        <dbReference type="PROSITE" id="PS50235"/>
    </source>
</evidence>
<evidence type="ECO:0000313" key="4">
    <source>
        <dbReference type="Proteomes" id="UP000799772"/>
    </source>
</evidence>